<keyword evidence="1" id="KW-0472">Membrane</keyword>
<gene>
    <name evidence="2" type="ORF">BOLC7T43970H</name>
</gene>
<evidence type="ECO:0000313" key="2">
    <source>
        <dbReference type="EMBL" id="VDD38410.1"/>
    </source>
</evidence>
<dbReference type="EMBL" id="LR031876">
    <property type="protein sequence ID" value="VDD38410.1"/>
    <property type="molecule type" value="Genomic_DNA"/>
</dbReference>
<protein>
    <submittedName>
        <fullName evidence="2">Uncharacterized protein</fullName>
    </submittedName>
</protein>
<keyword evidence="1" id="KW-0812">Transmembrane</keyword>
<dbReference type="PANTHER" id="PTHR33264">
    <property type="entry name" value="EXPRESSED PROTEIN"/>
    <property type="match status" value="1"/>
</dbReference>
<accession>A0A3P6EFM0</accession>
<evidence type="ECO:0000256" key="1">
    <source>
        <dbReference type="SAM" id="Phobius"/>
    </source>
</evidence>
<name>A0A3P6EFM0_BRAOL</name>
<feature type="transmembrane region" description="Helical" evidence="1">
    <location>
        <begin position="12"/>
        <end position="33"/>
    </location>
</feature>
<dbReference type="AlphaFoldDB" id="A0A3P6EFM0"/>
<organism evidence="2">
    <name type="scientific">Brassica oleracea</name>
    <name type="common">Wild cabbage</name>
    <dbReference type="NCBI Taxonomy" id="3712"/>
    <lineage>
        <taxon>Eukaryota</taxon>
        <taxon>Viridiplantae</taxon>
        <taxon>Streptophyta</taxon>
        <taxon>Embryophyta</taxon>
        <taxon>Tracheophyta</taxon>
        <taxon>Spermatophyta</taxon>
        <taxon>Magnoliopsida</taxon>
        <taxon>eudicotyledons</taxon>
        <taxon>Gunneridae</taxon>
        <taxon>Pentapetalae</taxon>
        <taxon>rosids</taxon>
        <taxon>malvids</taxon>
        <taxon>Brassicales</taxon>
        <taxon>Brassicaceae</taxon>
        <taxon>Brassiceae</taxon>
        <taxon>Brassica</taxon>
    </lineage>
</organism>
<keyword evidence="1" id="KW-1133">Transmembrane helix</keyword>
<dbReference type="PANTHER" id="PTHR33264:SF27">
    <property type="entry name" value="TRANSMEMBRANE PROTEIN"/>
    <property type="match status" value="1"/>
</dbReference>
<reference evidence="2" key="1">
    <citation type="submission" date="2018-11" db="EMBL/GenBank/DDBJ databases">
        <authorList>
            <consortium name="Genoscope - CEA"/>
            <person name="William W."/>
        </authorList>
    </citation>
    <scope>NUCLEOTIDE SEQUENCE</scope>
</reference>
<proteinExistence type="predicted"/>
<sequence length="184" mass="21405">MEDLNTYAADCVVVSCCCNCLVLQIAIFIFLGLPQKLVKNTRKCYTKWGINRRTKRMGLGCECKEKIGVDSEWIKEIMSIEMEGFGCIEEVEKSLEEFSKNAREIDHKMGKFETFFNLDPPVKLAPRHDQTELVHIRPKVSVFAGERAATLTSSTDRMRRREEMDQVEAFMRKLCFWYMSSTRH</sequence>